<feature type="non-terminal residue" evidence="8">
    <location>
        <position position="196"/>
    </location>
</feature>
<dbReference type="EMBL" id="SNRW01032197">
    <property type="protein sequence ID" value="KAA6356920.1"/>
    <property type="molecule type" value="Genomic_DNA"/>
</dbReference>
<sequence>MEESELLKSQGFQVFKTLGEGSNGKVFLVHHPEFGIVAAKVIQNENFEAREWDTAGIFVNDPPNIRPFIIQNIAAKGFDKMTVIILEYANIGSLKTLIDTNVDISIPVVRLIMNQLLEGLRYIHSKGLIHRDIKGGNILMHNPPGSGRVILKIADFGEAKLKTEINKTLLMTKAGTPPYMAPELIMVGDQGRVNTD</sequence>
<evidence type="ECO:0000313" key="9">
    <source>
        <dbReference type="Proteomes" id="UP000324800"/>
    </source>
</evidence>
<dbReference type="PANTHER" id="PTHR24348">
    <property type="entry name" value="SERINE/THREONINE-PROTEIN KINASE UNC-51-RELATED"/>
    <property type="match status" value="1"/>
</dbReference>
<dbReference type="InterPro" id="IPR017441">
    <property type="entry name" value="Protein_kinase_ATP_BS"/>
</dbReference>
<keyword evidence="1" id="KW-0808">Transferase</keyword>
<dbReference type="GO" id="GO:0061709">
    <property type="term" value="P:reticulophagy"/>
    <property type="evidence" value="ECO:0007669"/>
    <property type="project" value="TreeGrafter"/>
</dbReference>
<dbReference type="InterPro" id="IPR008271">
    <property type="entry name" value="Ser/Thr_kinase_AS"/>
</dbReference>
<comment type="caution">
    <text evidence="8">The sequence shown here is derived from an EMBL/GenBank/DDBJ whole genome shotgun (WGS) entry which is preliminary data.</text>
</comment>
<dbReference type="PROSITE" id="PS00107">
    <property type="entry name" value="PROTEIN_KINASE_ATP"/>
    <property type="match status" value="1"/>
</dbReference>
<dbReference type="InterPro" id="IPR011009">
    <property type="entry name" value="Kinase-like_dom_sf"/>
</dbReference>
<proteinExistence type="inferred from homology"/>
<dbReference type="SMART" id="SM00220">
    <property type="entry name" value="S_TKc"/>
    <property type="match status" value="1"/>
</dbReference>
<dbReference type="GO" id="GO:0000422">
    <property type="term" value="P:autophagy of mitochondrion"/>
    <property type="evidence" value="ECO:0007669"/>
    <property type="project" value="TreeGrafter"/>
</dbReference>
<dbReference type="PROSITE" id="PS50011">
    <property type="entry name" value="PROTEIN_KINASE_DOM"/>
    <property type="match status" value="1"/>
</dbReference>
<dbReference type="PANTHER" id="PTHR24348:SF22">
    <property type="entry name" value="NON-SPECIFIC SERINE_THREONINE PROTEIN KINASE"/>
    <property type="match status" value="1"/>
</dbReference>
<dbReference type="GO" id="GO:0005776">
    <property type="term" value="C:autophagosome"/>
    <property type="evidence" value="ECO:0007669"/>
    <property type="project" value="TreeGrafter"/>
</dbReference>
<dbReference type="GO" id="GO:0005524">
    <property type="term" value="F:ATP binding"/>
    <property type="evidence" value="ECO:0007669"/>
    <property type="project" value="UniProtKB-UniRule"/>
</dbReference>
<dbReference type="GO" id="GO:0000045">
    <property type="term" value="P:autophagosome assembly"/>
    <property type="evidence" value="ECO:0007669"/>
    <property type="project" value="TreeGrafter"/>
</dbReference>
<dbReference type="GO" id="GO:0004674">
    <property type="term" value="F:protein serine/threonine kinase activity"/>
    <property type="evidence" value="ECO:0007669"/>
    <property type="project" value="UniProtKB-KW"/>
</dbReference>
<comment type="similarity">
    <text evidence="6">Belongs to the protein kinase superfamily.</text>
</comment>
<dbReference type="InterPro" id="IPR045269">
    <property type="entry name" value="Atg1-like"/>
</dbReference>
<dbReference type="GO" id="GO:0042594">
    <property type="term" value="P:response to starvation"/>
    <property type="evidence" value="ECO:0007669"/>
    <property type="project" value="TreeGrafter"/>
</dbReference>
<keyword evidence="3" id="KW-0418">Kinase</keyword>
<dbReference type="Gene3D" id="1.10.510.10">
    <property type="entry name" value="Transferase(Phosphotransferase) domain 1"/>
    <property type="match status" value="1"/>
</dbReference>
<evidence type="ECO:0000256" key="4">
    <source>
        <dbReference type="ARBA" id="ARBA00022840"/>
    </source>
</evidence>
<evidence type="ECO:0000256" key="5">
    <source>
        <dbReference type="PROSITE-ProRule" id="PRU10141"/>
    </source>
</evidence>
<keyword evidence="6" id="KW-0723">Serine/threonine-protein kinase</keyword>
<evidence type="ECO:0000256" key="6">
    <source>
        <dbReference type="RuleBase" id="RU000304"/>
    </source>
</evidence>
<dbReference type="AlphaFoldDB" id="A0A5J4TGS6"/>
<evidence type="ECO:0000256" key="3">
    <source>
        <dbReference type="ARBA" id="ARBA00022777"/>
    </source>
</evidence>
<gene>
    <name evidence="8" type="ORF">EZS28_047553</name>
</gene>
<dbReference type="SUPFAM" id="SSF56112">
    <property type="entry name" value="Protein kinase-like (PK-like)"/>
    <property type="match status" value="1"/>
</dbReference>
<dbReference type="InterPro" id="IPR000719">
    <property type="entry name" value="Prot_kinase_dom"/>
</dbReference>
<feature type="binding site" evidence="5">
    <location>
        <position position="40"/>
    </location>
    <ligand>
        <name>ATP</name>
        <dbReference type="ChEBI" id="CHEBI:30616"/>
    </ligand>
</feature>
<dbReference type="GO" id="GO:0034727">
    <property type="term" value="P:piecemeal microautophagy of the nucleus"/>
    <property type="evidence" value="ECO:0007669"/>
    <property type="project" value="TreeGrafter"/>
</dbReference>
<keyword evidence="4 5" id="KW-0067">ATP-binding</keyword>
<dbReference type="GO" id="GO:0005829">
    <property type="term" value="C:cytosol"/>
    <property type="evidence" value="ECO:0007669"/>
    <property type="project" value="TreeGrafter"/>
</dbReference>
<accession>A0A5J4TGS6</accession>
<evidence type="ECO:0000313" key="8">
    <source>
        <dbReference type="EMBL" id="KAA6356920.1"/>
    </source>
</evidence>
<dbReference type="GO" id="GO:0010506">
    <property type="term" value="P:regulation of autophagy"/>
    <property type="evidence" value="ECO:0007669"/>
    <property type="project" value="InterPro"/>
</dbReference>
<reference evidence="8 9" key="1">
    <citation type="submission" date="2019-03" db="EMBL/GenBank/DDBJ databases">
        <title>Single cell metagenomics reveals metabolic interactions within the superorganism composed of flagellate Streblomastix strix and complex community of Bacteroidetes bacteria on its surface.</title>
        <authorList>
            <person name="Treitli S.C."/>
            <person name="Kolisko M."/>
            <person name="Husnik F."/>
            <person name="Keeling P."/>
            <person name="Hampl V."/>
        </authorList>
    </citation>
    <scope>NUCLEOTIDE SEQUENCE [LARGE SCALE GENOMIC DNA]</scope>
    <source>
        <strain evidence="8">ST1C</strain>
    </source>
</reference>
<feature type="domain" description="Protein kinase" evidence="7">
    <location>
        <begin position="12"/>
        <end position="196"/>
    </location>
</feature>
<dbReference type="PROSITE" id="PS00108">
    <property type="entry name" value="PROTEIN_KINASE_ST"/>
    <property type="match status" value="1"/>
</dbReference>
<organism evidence="8 9">
    <name type="scientific">Streblomastix strix</name>
    <dbReference type="NCBI Taxonomy" id="222440"/>
    <lineage>
        <taxon>Eukaryota</taxon>
        <taxon>Metamonada</taxon>
        <taxon>Preaxostyla</taxon>
        <taxon>Oxymonadida</taxon>
        <taxon>Streblomastigidae</taxon>
        <taxon>Streblomastix</taxon>
    </lineage>
</organism>
<evidence type="ECO:0000256" key="1">
    <source>
        <dbReference type="ARBA" id="ARBA00022679"/>
    </source>
</evidence>
<name>A0A5J4TGS6_9EUKA</name>
<dbReference type="Pfam" id="PF00069">
    <property type="entry name" value="Pkinase"/>
    <property type="match status" value="1"/>
</dbReference>
<dbReference type="Proteomes" id="UP000324800">
    <property type="component" value="Unassembled WGS sequence"/>
</dbReference>
<evidence type="ECO:0000259" key="7">
    <source>
        <dbReference type="PROSITE" id="PS50011"/>
    </source>
</evidence>
<protein>
    <recommendedName>
        <fullName evidence="7">Protein kinase domain-containing protein</fullName>
    </recommendedName>
</protein>
<evidence type="ECO:0000256" key="2">
    <source>
        <dbReference type="ARBA" id="ARBA00022741"/>
    </source>
</evidence>
<keyword evidence="2 5" id="KW-0547">Nucleotide-binding</keyword>
<dbReference type="OrthoDB" id="539158at2759"/>
<dbReference type="GO" id="GO:0034045">
    <property type="term" value="C:phagophore assembly site membrane"/>
    <property type="evidence" value="ECO:0007669"/>
    <property type="project" value="TreeGrafter"/>
</dbReference>